<evidence type="ECO:0000313" key="10">
    <source>
        <dbReference type="EMBL" id="SIR28034.1"/>
    </source>
</evidence>
<evidence type="ECO:0000256" key="2">
    <source>
        <dbReference type="ARBA" id="ARBA00007656"/>
    </source>
</evidence>
<dbReference type="GO" id="GO:0003755">
    <property type="term" value="F:peptidyl-prolyl cis-trans isomerase activity"/>
    <property type="evidence" value="ECO:0007669"/>
    <property type="project" value="UniProtKB-KW"/>
</dbReference>
<name>A0A1N6ZMK3_9RHOO</name>
<feature type="chain" id="PRO_5011980742" description="peptidylprolyl isomerase" evidence="8">
    <location>
        <begin position="24"/>
        <end position="355"/>
    </location>
</feature>
<evidence type="ECO:0000256" key="1">
    <source>
        <dbReference type="ARBA" id="ARBA00000971"/>
    </source>
</evidence>
<dbReference type="Gene3D" id="3.10.50.40">
    <property type="match status" value="1"/>
</dbReference>
<dbReference type="Gene3D" id="1.10.4030.10">
    <property type="entry name" value="Porin chaperone SurA, peptide-binding domain"/>
    <property type="match status" value="1"/>
</dbReference>
<comment type="catalytic activity">
    <reaction evidence="1">
        <text>[protein]-peptidylproline (omega=180) = [protein]-peptidylproline (omega=0)</text>
        <dbReference type="Rhea" id="RHEA:16237"/>
        <dbReference type="Rhea" id="RHEA-COMP:10747"/>
        <dbReference type="Rhea" id="RHEA-COMP:10748"/>
        <dbReference type="ChEBI" id="CHEBI:83833"/>
        <dbReference type="ChEBI" id="CHEBI:83834"/>
        <dbReference type="EC" id="5.2.1.8"/>
    </reaction>
</comment>
<comment type="similarity">
    <text evidence="2">Belongs to the PpiC/parvulin rotamase family.</text>
</comment>
<evidence type="ECO:0000256" key="5">
    <source>
        <dbReference type="ARBA" id="ARBA00023235"/>
    </source>
</evidence>
<dbReference type="PANTHER" id="PTHR47245:SF2">
    <property type="entry name" value="PEPTIDYL-PROLYL CIS-TRANS ISOMERASE HP_0175-RELATED"/>
    <property type="match status" value="1"/>
</dbReference>
<feature type="domain" description="PpiC" evidence="9">
    <location>
        <begin position="192"/>
        <end position="294"/>
    </location>
</feature>
<evidence type="ECO:0000259" key="9">
    <source>
        <dbReference type="PROSITE" id="PS50198"/>
    </source>
</evidence>
<keyword evidence="5 6" id="KW-0413">Isomerase</keyword>
<dbReference type="InterPro" id="IPR050245">
    <property type="entry name" value="PrsA_foldase"/>
</dbReference>
<dbReference type="SUPFAM" id="SSF109998">
    <property type="entry name" value="Triger factor/SurA peptide-binding domain-like"/>
    <property type="match status" value="1"/>
</dbReference>
<evidence type="ECO:0000256" key="7">
    <source>
        <dbReference type="SAM" id="MobiDB-lite"/>
    </source>
</evidence>
<dbReference type="InterPro" id="IPR027304">
    <property type="entry name" value="Trigger_fact/SurA_dom_sf"/>
</dbReference>
<dbReference type="Proteomes" id="UP000186819">
    <property type="component" value="Unassembled WGS sequence"/>
</dbReference>
<dbReference type="PROSITE" id="PS01096">
    <property type="entry name" value="PPIC_PPIASE_1"/>
    <property type="match status" value="1"/>
</dbReference>
<keyword evidence="11" id="KW-1185">Reference proteome</keyword>
<evidence type="ECO:0000256" key="4">
    <source>
        <dbReference type="ARBA" id="ARBA00023110"/>
    </source>
</evidence>
<accession>A0A1N6ZMK3</accession>
<dbReference type="AlphaFoldDB" id="A0A1N6ZMK3"/>
<sequence length="355" mass="39231">MKIFARTLTGALACTLVSFGAHAGDNAKTDAAKPPATATSSQRAADPHVSPPFAAVVNGKVISSAEFDTAVREAIRQKFYHGTPPEGEIEQLVRDVANNMIDRILLLEEIKRRDMKPDAKVVDEKIANYEKRYASSARWQQERAQILPPLRQRLEEDDMLTAIEAAARNVAAPSQDKVLAYYKAHPEKFTEPEKMRISLILLPVDPSSPTKAWEEAETAAGALRMKLTEGGADFAQLARDRSAHESSANGGDLGYMHKGMLPEGIQEKIDTMKPGDLSPPTRVLQGIALFRYDALQPPKHHDFETVKARATDLLVRDLGDEAWRNLRDQLRKKAKVELNTQRYSALAKKTAAGTK</sequence>
<dbReference type="EMBL" id="FTMD01000012">
    <property type="protein sequence ID" value="SIR28034.1"/>
    <property type="molecule type" value="Genomic_DNA"/>
</dbReference>
<dbReference type="PANTHER" id="PTHR47245">
    <property type="entry name" value="PEPTIDYLPROLYL ISOMERASE"/>
    <property type="match status" value="1"/>
</dbReference>
<evidence type="ECO:0000256" key="6">
    <source>
        <dbReference type="PROSITE-ProRule" id="PRU00278"/>
    </source>
</evidence>
<dbReference type="InterPro" id="IPR046357">
    <property type="entry name" value="PPIase_dom_sf"/>
</dbReference>
<evidence type="ECO:0000256" key="3">
    <source>
        <dbReference type="ARBA" id="ARBA00013194"/>
    </source>
</evidence>
<dbReference type="PROSITE" id="PS50198">
    <property type="entry name" value="PPIC_PPIASE_2"/>
    <property type="match status" value="1"/>
</dbReference>
<organism evidence="10 11">
    <name type="scientific">Aromatoleum tolulyticum</name>
    <dbReference type="NCBI Taxonomy" id="34027"/>
    <lineage>
        <taxon>Bacteria</taxon>
        <taxon>Pseudomonadati</taxon>
        <taxon>Pseudomonadota</taxon>
        <taxon>Betaproteobacteria</taxon>
        <taxon>Rhodocyclales</taxon>
        <taxon>Rhodocyclaceae</taxon>
        <taxon>Aromatoleum</taxon>
    </lineage>
</organism>
<dbReference type="InterPro" id="IPR000297">
    <property type="entry name" value="PPIase_PpiC"/>
</dbReference>
<dbReference type="SUPFAM" id="SSF54534">
    <property type="entry name" value="FKBP-like"/>
    <property type="match status" value="1"/>
</dbReference>
<dbReference type="Pfam" id="PF00639">
    <property type="entry name" value="Rotamase"/>
    <property type="match status" value="1"/>
</dbReference>
<dbReference type="EC" id="5.2.1.8" evidence="3"/>
<dbReference type="Pfam" id="PF13624">
    <property type="entry name" value="SurA_N_3"/>
    <property type="match status" value="1"/>
</dbReference>
<keyword evidence="4 6" id="KW-0697">Rotamase</keyword>
<keyword evidence="8" id="KW-0732">Signal</keyword>
<reference evidence="11" key="1">
    <citation type="submission" date="2017-01" db="EMBL/GenBank/DDBJ databases">
        <authorList>
            <person name="Varghese N."/>
            <person name="Submissions S."/>
        </authorList>
    </citation>
    <scope>NUCLEOTIDE SEQUENCE [LARGE SCALE GENOMIC DNA]</scope>
    <source>
        <strain evidence="11">ATCC 51758</strain>
    </source>
</reference>
<gene>
    <name evidence="10" type="ORF">SAMN05421829_11270</name>
</gene>
<protein>
    <recommendedName>
        <fullName evidence="3">peptidylprolyl isomerase</fullName>
        <ecNumber evidence="3">5.2.1.8</ecNumber>
    </recommendedName>
</protein>
<dbReference type="RefSeq" id="WP_076603355.1">
    <property type="nucleotide sequence ID" value="NZ_FTMD01000012.1"/>
</dbReference>
<dbReference type="OrthoDB" id="14196at2"/>
<dbReference type="STRING" id="34027.SAMN05421829_11270"/>
<evidence type="ECO:0000313" key="11">
    <source>
        <dbReference type="Proteomes" id="UP000186819"/>
    </source>
</evidence>
<feature type="signal peptide" evidence="8">
    <location>
        <begin position="1"/>
        <end position="23"/>
    </location>
</feature>
<proteinExistence type="inferred from homology"/>
<evidence type="ECO:0000256" key="8">
    <source>
        <dbReference type="SAM" id="SignalP"/>
    </source>
</evidence>
<dbReference type="InterPro" id="IPR023058">
    <property type="entry name" value="PPIase_PpiC_CS"/>
</dbReference>
<feature type="region of interest" description="Disordered" evidence="7">
    <location>
        <begin position="27"/>
        <end position="49"/>
    </location>
</feature>